<gene>
    <name evidence="8" type="ORF">B1A_21486</name>
</gene>
<feature type="non-terminal residue" evidence="8">
    <location>
        <position position="271"/>
    </location>
</feature>
<dbReference type="EMBL" id="AUZX01015878">
    <property type="protein sequence ID" value="EQD27953.1"/>
    <property type="molecule type" value="Genomic_DNA"/>
</dbReference>
<keyword evidence="3" id="KW-0133">Cell shape</keyword>
<sequence>HVYGDPLQGWSWGAVKQDYGWEPRRFWVMENGRTVGSLALVRRTLPMFGDLLYAPRGPVLDPAVKRYWMPLRAELRRIFPDAFVLVAEPRIDEREKRPPAFWQGRRRGLFGGIQPRLVAEIPLTGADDLWRLLSPKCRYNVRLAMRRGLTVRRAQGPDRATFLRLLQITARRDGFFLRAPRFYAQVMAAFGDAGQGEVFLVERDQEALAGVFVICLGRHALFLYGASSDEHRRDMAPYLCQWHAIRWASANGAERYDMTGIAPNDNPDHPL</sequence>
<evidence type="ECO:0000256" key="4">
    <source>
        <dbReference type="ARBA" id="ARBA00022984"/>
    </source>
</evidence>
<feature type="non-terminal residue" evidence="8">
    <location>
        <position position="1"/>
    </location>
</feature>
<dbReference type="GO" id="GO:0016755">
    <property type="term" value="F:aminoacyltransferase activity"/>
    <property type="evidence" value="ECO:0007669"/>
    <property type="project" value="InterPro"/>
</dbReference>
<dbReference type="GO" id="GO:0071555">
    <property type="term" value="P:cell wall organization"/>
    <property type="evidence" value="ECO:0007669"/>
    <property type="project" value="UniProtKB-KW"/>
</dbReference>
<comment type="similarity">
    <text evidence="1">Belongs to the FemABX family.</text>
</comment>
<accession>T0Y4F7</accession>
<keyword evidence="6" id="KW-0961">Cell wall biogenesis/degradation</keyword>
<dbReference type="InterPro" id="IPR016181">
    <property type="entry name" value="Acyl_CoA_acyltransferase"/>
</dbReference>
<evidence type="ECO:0000256" key="3">
    <source>
        <dbReference type="ARBA" id="ARBA00022960"/>
    </source>
</evidence>
<evidence type="ECO:0000256" key="2">
    <source>
        <dbReference type="ARBA" id="ARBA00022679"/>
    </source>
</evidence>
<reference evidence="8" key="2">
    <citation type="journal article" date="2014" name="ISME J.">
        <title>Microbial stratification in low pH oxic and suboxic macroscopic growths along an acid mine drainage.</title>
        <authorList>
            <person name="Mendez-Garcia C."/>
            <person name="Mesa V."/>
            <person name="Sprenger R.R."/>
            <person name="Richter M."/>
            <person name="Diez M.S."/>
            <person name="Solano J."/>
            <person name="Bargiela R."/>
            <person name="Golyshina O.V."/>
            <person name="Manteca A."/>
            <person name="Ramos J.L."/>
            <person name="Gallego J.R."/>
            <person name="Llorente I."/>
            <person name="Martins Dos Santos V.A."/>
            <person name="Jensen O.N."/>
            <person name="Pelaez A.I."/>
            <person name="Sanchez J."/>
            <person name="Ferrer M."/>
        </authorList>
    </citation>
    <scope>NUCLEOTIDE SEQUENCE</scope>
</reference>
<dbReference type="SUPFAM" id="SSF55729">
    <property type="entry name" value="Acyl-CoA N-acyltransferases (Nat)"/>
    <property type="match status" value="2"/>
</dbReference>
<dbReference type="InterPro" id="IPR038740">
    <property type="entry name" value="BioF2-like_GNAT_dom"/>
</dbReference>
<keyword evidence="2 8" id="KW-0808">Transferase</keyword>
<keyword evidence="5 8" id="KW-0012">Acyltransferase</keyword>
<evidence type="ECO:0000256" key="1">
    <source>
        <dbReference type="ARBA" id="ARBA00009943"/>
    </source>
</evidence>
<evidence type="ECO:0000256" key="6">
    <source>
        <dbReference type="ARBA" id="ARBA00023316"/>
    </source>
</evidence>
<comment type="caution">
    <text evidence="8">The sequence shown here is derived from an EMBL/GenBank/DDBJ whole genome shotgun (WGS) entry which is preliminary data.</text>
</comment>
<dbReference type="GO" id="GO:0009252">
    <property type="term" value="P:peptidoglycan biosynthetic process"/>
    <property type="evidence" value="ECO:0007669"/>
    <property type="project" value="UniProtKB-KW"/>
</dbReference>
<dbReference type="GO" id="GO:0008360">
    <property type="term" value="P:regulation of cell shape"/>
    <property type="evidence" value="ECO:0007669"/>
    <property type="project" value="UniProtKB-KW"/>
</dbReference>
<feature type="domain" description="BioF2-like acetyltransferase" evidence="7">
    <location>
        <begin position="136"/>
        <end position="260"/>
    </location>
</feature>
<reference evidence="8" key="1">
    <citation type="submission" date="2013-08" db="EMBL/GenBank/DDBJ databases">
        <authorList>
            <person name="Mendez C."/>
            <person name="Richter M."/>
            <person name="Ferrer M."/>
            <person name="Sanchez J."/>
        </authorList>
    </citation>
    <scope>NUCLEOTIDE SEQUENCE</scope>
</reference>
<dbReference type="AlphaFoldDB" id="T0Y4F7"/>
<dbReference type="InterPro" id="IPR050644">
    <property type="entry name" value="PG_Glycine_Bridge_Synth"/>
</dbReference>
<dbReference type="PANTHER" id="PTHR36174:SF1">
    <property type="entry name" value="LIPID II:GLYCINE GLYCYLTRANSFERASE"/>
    <property type="match status" value="1"/>
</dbReference>
<dbReference type="PANTHER" id="PTHR36174">
    <property type="entry name" value="LIPID II:GLYCINE GLYCYLTRANSFERASE"/>
    <property type="match status" value="1"/>
</dbReference>
<keyword evidence="4" id="KW-0573">Peptidoglycan synthesis</keyword>
<evidence type="ECO:0000313" key="8">
    <source>
        <dbReference type="EMBL" id="EQD27953.1"/>
    </source>
</evidence>
<name>T0Y4F7_9ZZZZ</name>
<organism evidence="8">
    <name type="scientific">mine drainage metagenome</name>
    <dbReference type="NCBI Taxonomy" id="410659"/>
    <lineage>
        <taxon>unclassified sequences</taxon>
        <taxon>metagenomes</taxon>
        <taxon>ecological metagenomes</taxon>
    </lineage>
</organism>
<dbReference type="Pfam" id="PF13480">
    <property type="entry name" value="Acetyltransf_6"/>
    <property type="match status" value="1"/>
</dbReference>
<proteinExistence type="inferred from homology"/>
<evidence type="ECO:0000256" key="5">
    <source>
        <dbReference type="ARBA" id="ARBA00023315"/>
    </source>
</evidence>
<dbReference type="EC" id="2.3.2.-" evidence="8"/>
<dbReference type="PROSITE" id="PS51191">
    <property type="entry name" value="FEMABX"/>
    <property type="match status" value="1"/>
</dbReference>
<dbReference type="InterPro" id="IPR003447">
    <property type="entry name" value="FEMABX"/>
</dbReference>
<evidence type="ECO:0000259" key="7">
    <source>
        <dbReference type="Pfam" id="PF13480"/>
    </source>
</evidence>
<dbReference type="Gene3D" id="3.40.630.30">
    <property type="match status" value="2"/>
</dbReference>
<protein>
    <submittedName>
        <fullName evidence="8">Methicillin resistance protein</fullName>
        <ecNumber evidence="8">2.3.2.-</ecNumber>
    </submittedName>
</protein>